<sequence>MDYNFDNILNNKNKKEQKSVLDKFGRNLTQLAIENKLEPVINRDDEIRRMIRILSRKTKNNPVLVGEPGVGKTAIVEGLAQKITTGNVPENLKNKIVYELEIASLIAGASYQGQFEERLKQVLKEIESSNGNIIIFIDEIHTLVGAGRSSDGGLDAANILKPLMARGQLHLIGATTYNEYRKYIEKDSALERRMQPITVNEPSVEGAITILRGIKKRFEAFHKVKIDDNALVAAVKLSNRYITDRYLPDKAIDLIDEAAATLKTEMNYQPEELDKAKLESVHLKMEHHAIKNDKTKSDRLKELEEKIALQNKKIEEITSKWEKEKSILEENAKLVKQLENYKYYKDLYINNGEYEQAGKIQNFLIPETERKIEKLSLEQKKYENLVKINVTEEEIAQIVAKWTNIPVAKLLKEEKEKYLELKESLNKMVIGQKEAINKVSDAVIRAKANINDPNRPFASFMFMGSTGVGKTELAKSLANMLFDSEKHIIRIDMSEFMEKHSVSKFIGSPPGYVGFDEGGQVAEKIRKRPYTVLLLDEIEKAHPDVLNILLQVLDNGQFTDAKGRVINCRNLIVIMTTNIGSYEILNSKLTVLELRKILSKFFRPEFLNRIDEIIPFNKLNHAEIEKIVELELKKLSTRIKENNNIVINFAPKVIMHVAQEGFDSEFGARPIKRYIQNNIESFIALNIIEGKIISENEYLIEYAENKLKIKKL</sequence>
<reference evidence="12" key="1">
    <citation type="submission" date="2023-05" db="EMBL/GenBank/DDBJ databases">
        <title>Mycoplasma phocimorsus sp. nov., isolated from Scandinavian patients with seal finger or septic arthritis after contact with seals.</title>
        <authorList>
            <person name="Skafte-Holm A."/>
            <person name="Pedersen T.R."/>
            <person name="Froelund M."/>
            <person name="Stegger M."/>
            <person name="Qvortrup K."/>
            <person name="Michaels D.L."/>
            <person name="Brown D.R."/>
            <person name="Jensen J.S."/>
        </authorList>
    </citation>
    <scope>NUCLEOTIDE SEQUENCE</scope>
    <source>
        <strain evidence="12">M5725</strain>
    </source>
</reference>
<dbReference type="GO" id="GO:0016887">
    <property type="term" value="F:ATP hydrolysis activity"/>
    <property type="evidence" value="ECO:0007669"/>
    <property type="project" value="InterPro"/>
</dbReference>
<feature type="domain" description="Clp ATPase C-terminal" evidence="11">
    <location>
        <begin position="619"/>
        <end position="709"/>
    </location>
</feature>
<dbReference type="RefSeq" id="WP_283827142.1">
    <property type="nucleotide sequence ID" value="NZ_JASDDP010000008.1"/>
</dbReference>
<keyword evidence="5" id="KW-0067">ATP-binding</keyword>
<feature type="domain" description="AAA+ ATPase" evidence="10">
    <location>
        <begin position="456"/>
        <end position="620"/>
    </location>
</feature>
<feature type="coiled-coil region" evidence="9">
    <location>
        <begin position="300"/>
        <end position="331"/>
    </location>
</feature>
<dbReference type="PRINTS" id="PR00300">
    <property type="entry name" value="CLPPROTEASEA"/>
</dbReference>
<dbReference type="InterPro" id="IPR003593">
    <property type="entry name" value="AAA+_ATPase"/>
</dbReference>
<dbReference type="AlphaFoldDB" id="A0AAJ1PRU6"/>
<dbReference type="FunFam" id="3.40.50.300:FF:000010">
    <property type="entry name" value="Chaperone clpB 1, putative"/>
    <property type="match status" value="1"/>
</dbReference>
<evidence type="ECO:0000256" key="7">
    <source>
        <dbReference type="ARBA" id="ARBA00023186"/>
    </source>
</evidence>
<dbReference type="SUPFAM" id="SSF52540">
    <property type="entry name" value="P-loop containing nucleoside triphosphate hydrolases"/>
    <property type="match status" value="2"/>
</dbReference>
<comment type="subunit">
    <text evidence="8">Homohexamer. The oligomerization is ATP-dependent.</text>
</comment>
<comment type="subcellular location">
    <subcellularLocation>
        <location evidence="1">Cytoplasm</location>
    </subcellularLocation>
</comment>
<proteinExistence type="inferred from homology"/>
<dbReference type="InterPro" id="IPR027417">
    <property type="entry name" value="P-loop_NTPase"/>
</dbReference>
<dbReference type="Pfam" id="PF00004">
    <property type="entry name" value="AAA"/>
    <property type="match status" value="1"/>
</dbReference>
<name>A0AAJ1PRU6_9MOLU</name>
<dbReference type="GO" id="GO:0005524">
    <property type="term" value="F:ATP binding"/>
    <property type="evidence" value="ECO:0007669"/>
    <property type="project" value="UniProtKB-KW"/>
</dbReference>
<dbReference type="GO" id="GO:0005737">
    <property type="term" value="C:cytoplasm"/>
    <property type="evidence" value="ECO:0007669"/>
    <property type="project" value="UniProtKB-SubCell"/>
</dbReference>
<evidence type="ECO:0000256" key="6">
    <source>
        <dbReference type="ARBA" id="ARBA00023054"/>
    </source>
</evidence>
<dbReference type="CDD" id="cd00009">
    <property type="entry name" value="AAA"/>
    <property type="match status" value="1"/>
</dbReference>
<keyword evidence="3" id="KW-0677">Repeat</keyword>
<protein>
    <submittedName>
        <fullName evidence="12">AAA family ATPase</fullName>
    </submittedName>
</protein>
<evidence type="ECO:0000259" key="11">
    <source>
        <dbReference type="SMART" id="SM01086"/>
    </source>
</evidence>
<gene>
    <name evidence="12" type="ORF">QLQ80_00740</name>
</gene>
<keyword evidence="6 9" id="KW-0175">Coiled coil</keyword>
<dbReference type="Gene3D" id="3.40.50.300">
    <property type="entry name" value="P-loop containing nucleotide triphosphate hydrolases"/>
    <property type="match status" value="3"/>
</dbReference>
<dbReference type="PROSITE" id="PS00870">
    <property type="entry name" value="CLPAB_1"/>
    <property type="match status" value="1"/>
</dbReference>
<dbReference type="Pfam" id="PF10431">
    <property type="entry name" value="ClpB_D2-small"/>
    <property type="match status" value="1"/>
</dbReference>
<organism evidence="12 13">
    <name type="scientific">Mycoplasma phocimorsus</name>
    <dbReference type="NCBI Taxonomy" id="3045839"/>
    <lineage>
        <taxon>Bacteria</taxon>
        <taxon>Bacillati</taxon>
        <taxon>Mycoplasmatota</taxon>
        <taxon>Mollicutes</taxon>
        <taxon>Mycoplasmataceae</taxon>
        <taxon>Mycoplasma</taxon>
    </lineage>
</organism>
<evidence type="ECO:0000259" key="10">
    <source>
        <dbReference type="SMART" id="SM00382"/>
    </source>
</evidence>
<feature type="domain" description="AAA+ ATPase" evidence="10">
    <location>
        <begin position="58"/>
        <end position="204"/>
    </location>
</feature>
<evidence type="ECO:0000256" key="5">
    <source>
        <dbReference type="ARBA" id="ARBA00022840"/>
    </source>
</evidence>
<dbReference type="InterPro" id="IPR019489">
    <property type="entry name" value="Clp_ATPase_C"/>
</dbReference>
<dbReference type="CDD" id="cd19499">
    <property type="entry name" value="RecA-like_ClpB_Hsp104-like"/>
    <property type="match status" value="1"/>
</dbReference>
<dbReference type="Proteomes" id="UP001224428">
    <property type="component" value="Unassembled WGS sequence"/>
</dbReference>
<dbReference type="PANTHER" id="PTHR11638:SF18">
    <property type="entry name" value="HEAT SHOCK PROTEIN 104"/>
    <property type="match status" value="1"/>
</dbReference>
<dbReference type="InterPro" id="IPR003959">
    <property type="entry name" value="ATPase_AAA_core"/>
</dbReference>
<comment type="caution">
    <text evidence="12">The sequence shown here is derived from an EMBL/GenBank/DDBJ whole genome shotgun (WGS) entry which is preliminary data.</text>
</comment>
<dbReference type="GO" id="GO:0034605">
    <property type="term" value="P:cellular response to heat"/>
    <property type="evidence" value="ECO:0007669"/>
    <property type="project" value="TreeGrafter"/>
</dbReference>
<dbReference type="Pfam" id="PF07724">
    <property type="entry name" value="AAA_2"/>
    <property type="match status" value="1"/>
</dbReference>
<dbReference type="FunFam" id="3.40.50.300:FF:000025">
    <property type="entry name" value="ATP-dependent Clp protease subunit"/>
    <property type="match status" value="1"/>
</dbReference>
<evidence type="ECO:0000256" key="9">
    <source>
        <dbReference type="SAM" id="Coils"/>
    </source>
</evidence>
<comment type="similarity">
    <text evidence="2">Belongs to the ClpA/ClpB family.</text>
</comment>
<dbReference type="InterPro" id="IPR001270">
    <property type="entry name" value="ClpA/B"/>
</dbReference>
<dbReference type="PANTHER" id="PTHR11638">
    <property type="entry name" value="ATP-DEPENDENT CLP PROTEASE"/>
    <property type="match status" value="1"/>
</dbReference>
<evidence type="ECO:0000256" key="3">
    <source>
        <dbReference type="ARBA" id="ARBA00022737"/>
    </source>
</evidence>
<evidence type="ECO:0000256" key="1">
    <source>
        <dbReference type="ARBA" id="ARBA00004496"/>
    </source>
</evidence>
<dbReference type="InterPro" id="IPR018368">
    <property type="entry name" value="ClpA/B_CS1"/>
</dbReference>
<evidence type="ECO:0000256" key="4">
    <source>
        <dbReference type="ARBA" id="ARBA00022741"/>
    </source>
</evidence>
<evidence type="ECO:0000256" key="8">
    <source>
        <dbReference type="ARBA" id="ARBA00026057"/>
    </source>
</evidence>
<keyword evidence="7" id="KW-0143">Chaperone</keyword>
<evidence type="ECO:0000256" key="2">
    <source>
        <dbReference type="ARBA" id="ARBA00008675"/>
    </source>
</evidence>
<evidence type="ECO:0000313" key="13">
    <source>
        <dbReference type="Proteomes" id="UP001224428"/>
    </source>
</evidence>
<dbReference type="FunFam" id="3.40.50.300:FF:000120">
    <property type="entry name" value="ATP-dependent chaperone ClpB"/>
    <property type="match status" value="1"/>
</dbReference>
<evidence type="ECO:0000313" key="12">
    <source>
        <dbReference type="EMBL" id="MDJ1645618.1"/>
    </source>
</evidence>
<accession>A0AAJ1PRU6</accession>
<dbReference type="EMBL" id="JASDDP010000008">
    <property type="protein sequence ID" value="MDJ1645618.1"/>
    <property type="molecule type" value="Genomic_DNA"/>
</dbReference>
<feature type="coiled-coil region" evidence="9">
    <location>
        <begin position="365"/>
        <end position="428"/>
    </location>
</feature>
<dbReference type="SMART" id="SM01086">
    <property type="entry name" value="ClpB_D2-small"/>
    <property type="match status" value="1"/>
</dbReference>
<dbReference type="Pfam" id="PF17871">
    <property type="entry name" value="AAA_lid_9"/>
    <property type="match status" value="1"/>
</dbReference>
<dbReference type="SMART" id="SM00382">
    <property type="entry name" value="AAA"/>
    <property type="match status" value="2"/>
</dbReference>
<dbReference type="InterPro" id="IPR041546">
    <property type="entry name" value="ClpA/ClpB_AAA_lid"/>
</dbReference>
<keyword evidence="4" id="KW-0547">Nucleotide-binding</keyword>
<dbReference type="InterPro" id="IPR050130">
    <property type="entry name" value="ClpA_ClpB"/>
</dbReference>
<dbReference type="Gene3D" id="1.10.8.60">
    <property type="match status" value="1"/>
</dbReference>
<keyword evidence="13" id="KW-1185">Reference proteome</keyword>